<comment type="similarity">
    <text evidence="1">Belongs to the phD/YefM antitoxin family.</text>
</comment>
<dbReference type="RefSeq" id="WP_386667110.1">
    <property type="nucleotide sequence ID" value="NZ_JBHLTG010000001.1"/>
</dbReference>
<dbReference type="Proteomes" id="UP001589896">
    <property type="component" value="Unassembled WGS sequence"/>
</dbReference>
<evidence type="ECO:0000313" key="3">
    <source>
        <dbReference type="Proteomes" id="UP001589896"/>
    </source>
</evidence>
<organism evidence="2 3">
    <name type="scientific">Lysobacter korlensis</name>
    <dbReference type="NCBI Taxonomy" id="553636"/>
    <lineage>
        <taxon>Bacteria</taxon>
        <taxon>Pseudomonadati</taxon>
        <taxon>Pseudomonadota</taxon>
        <taxon>Gammaproteobacteria</taxon>
        <taxon>Lysobacterales</taxon>
        <taxon>Lysobacteraceae</taxon>
        <taxon>Lysobacter</taxon>
    </lineage>
</organism>
<proteinExistence type="inferred from homology"/>
<comment type="caution">
    <text evidence="2">The sequence shown here is derived from an EMBL/GenBank/DDBJ whole genome shotgun (WGS) entry which is preliminary data.</text>
</comment>
<dbReference type="SUPFAM" id="SSF143120">
    <property type="entry name" value="YefM-like"/>
    <property type="match status" value="1"/>
</dbReference>
<name>A0ABV6RLV3_9GAMM</name>
<reference evidence="2 3" key="1">
    <citation type="submission" date="2024-09" db="EMBL/GenBank/DDBJ databases">
        <authorList>
            <person name="Sun Q."/>
            <person name="Mori K."/>
        </authorList>
    </citation>
    <scope>NUCLEOTIDE SEQUENCE [LARGE SCALE GENOMIC DNA]</scope>
    <source>
        <strain evidence="2 3">KCTC 23076</strain>
    </source>
</reference>
<dbReference type="NCBIfam" id="TIGR01552">
    <property type="entry name" value="phd_fam"/>
    <property type="match status" value="1"/>
</dbReference>
<evidence type="ECO:0000313" key="2">
    <source>
        <dbReference type="EMBL" id="MFC0677943.1"/>
    </source>
</evidence>
<keyword evidence="3" id="KW-1185">Reference proteome</keyword>
<protein>
    <submittedName>
        <fullName evidence="2">Type II toxin-antitoxin system prevent-host-death family antitoxin</fullName>
    </submittedName>
</protein>
<evidence type="ECO:0000256" key="1">
    <source>
        <dbReference type="ARBA" id="ARBA00009981"/>
    </source>
</evidence>
<accession>A0ABV6RLV3</accession>
<sequence length="122" mass="13659">MAALPAEATDIPLIKASSSQVQRSWKGVLKLVQKHGRVAVTHHADTEAVLVSREEFERLEQAERELAALKSGNAEVDPVQALRERFMARLRSRDAAEYGDRLDAAFSAPHRLDGQLKVRDRF</sequence>
<gene>
    <name evidence="2" type="ORF">ACFFGH_08830</name>
</gene>
<dbReference type="Gene3D" id="3.40.1620.10">
    <property type="entry name" value="YefM-like domain"/>
    <property type="match status" value="1"/>
</dbReference>
<dbReference type="EMBL" id="JBHLTG010000001">
    <property type="protein sequence ID" value="MFC0677943.1"/>
    <property type="molecule type" value="Genomic_DNA"/>
</dbReference>
<dbReference type="InterPro" id="IPR036165">
    <property type="entry name" value="YefM-like_sf"/>
</dbReference>